<dbReference type="EMBL" id="CAJVQA010002746">
    <property type="protein sequence ID" value="CAG8556438.1"/>
    <property type="molecule type" value="Genomic_DNA"/>
</dbReference>
<evidence type="ECO:0000313" key="2">
    <source>
        <dbReference type="Proteomes" id="UP000789759"/>
    </source>
</evidence>
<evidence type="ECO:0000313" key="1">
    <source>
        <dbReference type="EMBL" id="CAG8556438.1"/>
    </source>
</evidence>
<organism evidence="1 2">
    <name type="scientific">Cetraspora pellucida</name>
    <dbReference type="NCBI Taxonomy" id="1433469"/>
    <lineage>
        <taxon>Eukaryota</taxon>
        <taxon>Fungi</taxon>
        <taxon>Fungi incertae sedis</taxon>
        <taxon>Mucoromycota</taxon>
        <taxon>Glomeromycotina</taxon>
        <taxon>Glomeromycetes</taxon>
        <taxon>Diversisporales</taxon>
        <taxon>Gigasporaceae</taxon>
        <taxon>Cetraspora</taxon>
    </lineage>
</organism>
<dbReference type="Proteomes" id="UP000789759">
    <property type="component" value="Unassembled WGS sequence"/>
</dbReference>
<sequence>MIASFSYLYIENASVSSDEPKDSERKSTNDPLYKLFQKVFINDSWSCVSLIEKPYYFAEIFFEMCYLYGDQNAAKTLKTEQPLCV</sequence>
<protein>
    <submittedName>
        <fullName evidence="1">8858_t:CDS:1</fullName>
    </submittedName>
</protein>
<gene>
    <name evidence="1" type="ORF">CPELLU_LOCUS4997</name>
</gene>
<dbReference type="OrthoDB" id="2440780at2759"/>
<feature type="non-terminal residue" evidence="1">
    <location>
        <position position="85"/>
    </location>
</feature>
<keyword evidence="2" id="KW-1185">Reference proteome</keyword>
<name>A0A9N9B7M3_9GLOM</name>
<proteinExistence type="predicted"/>
<reference evidence="1" key="1">
    <citation type="submission" date="2021-06" db="EMBL/GenBank/DDBJ databases">
        <authorList>
            <person name="Kallberg Y."/>
            <person name="Tangrot J."/>
            <person name="Rosling A."/>
        </authorList>
    </citation>
    <scope>NUCLEOTIDE SEQUENCE</scope>
    <source>
        <strain evidence="1">FL966</strain>
    </source>
</reference>
<comment type="caution">
    <text evidence="1">The sequence shown here is derived from an EMBL/GenBank/DDBJ whole genome shotgun (WGS) entry which is preliminary data.</text>
</comment>
<feature type="non-terminal residue" evidence="1">
    <location>
        <position position="1"/>
    </location>
</feature>
<accession>A0A9N9B7M3</accession>
<dbReference type="AlphaFoldDB" id="A0A9N9B7M3"/>